<feature type="domain" description="Heterokaryon incompatibility" evidence="1">
    <location>
        <begin position="108"/>
        <end position="271"/>
    </location>
</feature>
<dbReference type="EMBL" id="MU859490">
    <property type="protein sequence ID" value="KAK3946859.1"/>
    <property type="molecule type" value="Genomic_DNA"/>
</dbReference>
<organism evidence="2 3">
    <name type="scientific">Pseudoneurospora amorphoporcata</name>
    <dbReference type="NCBI Taxonomy" id="241081"/>
    <lineage>
        <taxon>Eukaryota</taxon>
        <taxon>Fungi</taxon>
        <taxon>Dikarya</taxon>
        <taxon>Ascomycota</taxon>
        <taxon>Pezizomycotina</taxon>
        <taxon>Sordariomycetes</taxon>
        <taxon>Sordariomycetidae</taxon>
        <taxon>Sordariales</taxon>
        <taxon>Sordariaceae</taxon>
        <taxon>Pseudoneurospora</taxon>
    </lineage>
</organism>
<reference evidence="2" key="1">
    <citation type="journal article" date="2023" name="Mol. Phylogenet. Evol.">
        <title>Genome-scale phylogeny and comparative genomics of the fungal order Sordariales.</title>
        <authorList>
            <person name="Hensen N."/>
            <person name="Bonometti L."/>
            <person name="Westerberg I."/>
            <person name="Brannstrom I.O."/>
            <person name="Guillou S."/>
            <person name="Cros-Aarteil S."/>
            <person name="Calhoun S."/>
            <person name="Haridas S."/>
            <person name="Kuo A."/>
            <person name="Mondo S."/>
            <person name="Pangilinan J."/>
            <person name="Riley R."/>
            <person name="LaButti K."/>
            <person name="Andreopoulos B."/>
            <person name="Lipzen A."/>
            <person name="Chen C."/>
            <person name="Yan M."/>
            <person name="Daum C."/>
            <person name="Ng V."/>
            <person name="Clum A."/>
            <person name="Steindorff A."/>
            <person name="Ohm R.A."/>
            <person name="Martin F."/>
            <person name="Silar P."/>
            <person name="Natvig D.O."/>
            <person name="Lalanne C."/>
            <person name="Gautier V."/>
            <person name="Ament-Velasquez S.L."/>
            <person name="Kruys A."/>
            <person name="Hutchinson M.I."/>
            <person name="Powell A.J."/>
            <person name="Barry K."/>
            <person name="Miller A.N."/>
            <person name="Grigoriev I.V."/>
            <person name="Debuchy R."/>
            <person name="Gladieux P."/>
            <person name="Hiltunen Thoren M."/>
            <person name="Johannesson H."/>
        </authorList>
    </citation>
    <scope>NUCLEOTIDE SEQUENCE</scope>
    <source>
        <strain evidence="2">CBS 626.80</strain>
    </source>
</reference>
<name>A0AAN6NKN8_9PEZI</name>
<evidence type="ECO:0000313" key="3">
    <source>
        <dbReference type="Proteomes" id="UP001303222"/>
    </source>
</evidence>
<dbReference type="Proteomes" id="UP001303222">
    <property type="component" value="Unassembled WGS sequence"/>
</dbReference>
<protein>
    <submittedName>
        <fullName evidence="2">Heterokaryon incompatibility protein-domain-containing protein</fullName>
    </submittedName>
</protein>
<gene>
    <name evidence="2" type="ORF">QBC32DRAFT_116358</name>
</gene>
<dbReference type="PANTHER" id="PTHR33112">
    <property type="entry name" value="DOMAIN PROTEIN, PUTATIVE-RELATED"/>
    <property type="match status" value="1"/>
</dbReference>
<feature type="non-terminal residue" evidence="2">
    <location>
        <position position="1"/>
    </location>
</feature>
<comment type="caution">
    <text evidence="2">The sequence shown here is derived from an EMBL/GenBank/DDBJ whole genome shotgun (WGS) entry which is preliminary data.</text>
</comment>
<reference evidence="2" key="2">
    <citation type="submission" date="2023-06" db="EMBL/GenBank/DDBJ databases">
        <authorList>
            <consortium name="Lawrence Berkeley National Laboratory"/>
            <person name="Mondo S.J."/>
            <person name="Hensen N."/>
            <person name="Bonometti L."/>
            <person name="Westerberg I."/>
            <person name="Brannstrom I.O."/>
            <person name="Guillou S."/>
            <person name="Cros-Aarteil S."/>
            <person name="Calhoun S."/>
            <person name="Haridas S."/>
            <person name="Kuo A."/>
            <person name="Pangilinan J."/>
            <person name="Riley R."/>
            <person name="Labutti K."/>
            <person name="Andreopoulos B."/>
            <person name="Lipzen A."/>
            <person name="Chen C."/>
            <person name="Yanf M."/>
            <person name="Daum C."/>
            <person name="Ng V."/>
            <person name="Clum A."/>
            <person name="Steindorff A."/>
            <person name="Ohm R."/>
            <person name="Martin F."/>
            <person name="Silar P."/>
            <person name="Natvig D."/>
            <person name="Lalanne C."/>
            <person name="Gautier V."/>
            <person name="Ament-Velasquez S.L."/>
            <person name="Kruys A."/>
            <person name="Hutchinson M.I."/>
            <person name="Powell A.J."/>
            <person name="Barry K."/>
            <person name="Miller A.N."/>
            <person name="Grigoriev I.V."/>
            <person name="Debuchy R."/>
            <person name="Gladieux P."/>
            <person name="Thoren M.H."/>
            <person name="Johannesson H."/>
        </authorList>
    </citation>
    <scope>NUCLEOTIDE SEQUENCE</scope>
    <source>
        <strain evidence="2">CBS 626.80</strain>
    </source>
</reference>
<dbReference type="InterPro" id="IPR010730">
    <property type="entry name" value="HET"/>
</dbReference>
<accession>A0AAN6NKN8</accession>
<keyword evidence="3" id="KW-1185">Reference proteome</keyword>
<dbReference type="AlphaFoldDB" id="A0AAN6NKN8"/>
<evidence type="ECO:0000313" key="2">
    <source>
        <dbReference type="EMBL" id="KAK3946859.1"/>
    </source>
</evidence>
<evidence type="ECO:0000259" key="1">
    <source>
        <dbReference type="Pfam" id="PF06985"/>
    </source>
</evidence>
<dbReference type="Pfam" id="PF06985">
    <property type="entry name" value="HET"/>
    <property type="match status" value="1"/>
</dbReference>
<proteinExistence type="predicted"/>
<sequence>GYHFINLHSSWKHFIASLTTQLPGQLPAWPGIVQSEELSCSPSSIRDFEFIQARLRDCDANHPCCSKGSSSDLPTRLIDVGITGSEVTDYVRLVETSSLPSTAHVTHIALSYCWGTGQSVTAAANNYEAMKQGFLASTLPQTIRDAITVTQQLGQQYLWIDALCIIQDSSSDWELESTKVASIYRNAHITIAAGIAVDASEGFLQSRQHMAAQSKSVYCCEWDVSIKTDEHSTKSYKTMLPARVIPPISYHKVYMIENGLPLNTRGWAMQEEILSKRVVTYTAQELQWTCHLLSTCECGYLSHSVDLGQTISVNSISNRREAFFEWAKIIEAYSGQSLTYRKDKLLVISQE</sequence>
<dbReference type="PANTHER" id="PTHR33112:SF16">
    <property type="entry name" value="HETEROKARYON INCOMPATIBILITY DOMAIN-CONTAINING PROTEIN"/>
    <property type="match status" value="1"/>
</dbReference>